<comment type="similarity">
    <text evidence="2">Belongs to the RraB family.</text>
</comment>
<gene>
    <name evidence="2" type="primary">rraB</name>
    <name evidence="4" type="ORF">ND2E_0491</name>
</gene>
<comment type="subcellular location">
    <subcellularLocation>
        <location evidence="2">Cytoplasm</location>
    </subcellularLocation>
</comment>
<keyword evidence="1 2" id="KW-0963">Cytoplasm</keyword>
<dbReference type="InterPro" id="IPR009671">
    <property type="entry name" value="RraB_dom"/>
</dbReference>
<dbReference type="NCBIfam" id="NF008393">
    <property type="entry name" value="PRK11191.1"/>
    <property type="match status" value="1"/>
</dbReference>
<accession>A0A099K8M7</accession>
<evidence type="ECO:0000256" key="1">
    <source>
        <dbReference type="ARBA" id="ARBA00022490"/>
    </source>
</evidence>
<dbReference type="Pfam" id="PF06877">
    <property type="entry name" value="RraB"/>
    <property type="match status" value="1"/>
</dbReference>
<comment type="caution">
    <text evidence="4">The sequence shown here is derived from an EMBL/GenBank/DDBJ whole genome shotgun (WGS) entry which is preliminary data.</text>
</comment>
<organism evidence="4 5">
    <name type="scientific">Colwellia psychrerythraea</name>
    <name type="common">Vibrio psychroerythus</name>
    <dbReference type="NCBI Taxonomy" id="28229"/>
    <lineage>
        <taxon>Bacteria</taxon>
        <taxon>Pseudomonadati</taxon>
        <taxon>Pseudomonadota</taxon>
        <taxon>Gammaproteobacteria</taxon>
        <taxon>Alteromonadales</taxon>
        <taxon>Colwelliaceae</taxon>
        <taxon>Colwellia</taxon>
    </lineage>
</organism>
<dbReference type="Gene3D" id="3.30.70.970">
    <property type="entry name" value="RraB-like"/>
    <property type="match status" value="1"/>
</dbReference>
<dbReference type="GO" id="GO:0005737">
    <property type="term" value="C:cytoplasm"/>
    <property type="evidence" value="ECO:0007669"/>
    <property type="project" value="UniProtKB-SubCell"/>
</dbReference>
<sequence length="116" mass="13396">MIDEELQQWFSHTEMLISELLEDGTNDEVYHTIEHHFASSDFDLLEKAAIAAFKLGHEIEEPEEAELENGDKVFAFDIATEQMLDVDLIKKETQAMFELAKKCGVDYDGWGTYFEE</sequence>
<dbReference type="PIRSF" id="PIRSF018193">
    <property type="entry name" value="UCP018193"/>
    <property type="match status" value="1"/>
</dbReference>
<evidence type="ECO:0000313" key="4">
    <source>
        <dbReference type="EMBL" id="KGJ87084.1"/>
    </source>
</evidence>
<dbReference type="RefSeq" id="WP_033095539.1">
    <property type="nucleotide sequence ID" value="NZ_JQED01000055.1"/>
</dbReference>
<reference evidence="4 5" key="1">
    <citation type="submission" date="2014-08" db="EMBL/GenBank/DDBJ databases">
        <title>Genomic and Phenotypic Diversity of Colwellia psychrerythraea strains from Disparate Marine Basins.</title>
        <authorList>
            <person name="Techtmann S.M."/>
            <person name="Stelling S.C."/>
            <person name="Utturkar S.M."/>
            <person name="Alshibli N."/>
            <person name="Harris A."/>
            <person name="Brown S.D."/>
            <person name="Hazen T.C."/>
        </authorList>
    </citation>
    <scope>NUCLEOTIDE SEQUENCE [LARGE SCALE GENOMIC DNA]</scope>
    <source>
        <strain evidence="4 5">ND2E</strain>
    </source>
</reference>
<dbReference type="InterPro" id="IPR016716">
    <property type="entry name" value="RraB"/>
</dbReference>
<evidence type="ECO:0000259" key="3">
    <source>
        <dbReference type="Pfam" id="PF06877"/>
    </source>
</evidence>
<protein>
    <recommendedName>
        <fullName evidence="2">Regulator of ribonuclease activity B</fullName>
    </recommendedName>
</protein>
<dbReference type="InterPro" id="IPR036701">
    <property type="entry name" value="RraB-like_sf"/>
</dbReference>
<dbReference type="HAMAP" id="MF_01888">
    <property type="entry name" value="RraB"/>
    <property type="match status" value="1"/>
</dbReference>
<dbReference type="EMBL" id="JQED01000055">
    <property type="protein sequence ID" value="KGJ87084.1"/>
    <property type="molecule type" value="Genomic_DNA"/>
</dbReference>
<dbReference type="GO" id="GO:0019899">
    <property type="term" value="F:enzyme binding"/>
    <property type="evidence" value="ECO:0007669"/>
    <property type="project" value="UniProtKB-UniRule"/>
</dbReference>
<comment type="subunit">
    <text evidence="2">Interacts with the C-terminal region of Rne.</text>
</comment>
<dbReference type="AlphaFoldDB" id="A0A099K8M7"/>
<name>A0A099K8M7_COLPS</name>
<comment type="function">
    <text evidence="2">Globally modulates RNA abundance by binding to RNase E (Rne) and regulating its endonucleolytic activity. Can modulate Rne action in a substrate-dependent manner by altering the composition of the degradosome.</text>
</comment>
<dbReference type="GO" id="GO:0060698">
    <property type="term" value="F:endoribonuclease inhibitor activity"/>
    <property type="evidence" value="ECO:0007669"/>
    <property type="project" value="UniProtKB-UniRule"/>
</dbReference>
<dbReference type="Proteomes" id="UP000029843">
    <property type="component" value="Unassembled WGS sequence"/>
</dbReference>
<dbReference type="PATRIC" id="fig|28229.4.peg.3975"/>
<dbReference type="OrthoDB" id="7065464at2"/>
<evidence type="ECO:0000313" key="5">
    <source>
        <dbReference type="Proteomes" id="UP000029843"/>
    </source>
</evidence>
<dbReference type="SUPFAM" id="SSF89946">
    <property type="entry name" value="Hypothetical protein VC0424"/>
    <property type="match status" value="1"/>
</dbReference>
<evidence type="ECO:0000256" key="2">
    <source>
        <dbReference type="HAMAP-Rule" id="MF_01888"/>
    </source>
</evidence>
<proteinExistence type="inferred from homology"/>
<feature type="domain" description="Regulator of ribonuclease activity B" evidence="3">
    <location>
        <begin position="12"/>
        <end position="112"/>
    </location>
</feature>